<keyword evidence="2" id="KW-1185">Reference proteome</keyword>
<protein>
    <submittedName>
        <fullName evidence="1">Uncharacterized protein</fullName>
    </submittedName>
</protein>
<gene>
    <name evidence="1" type="ORF">DFP72DRAFT_1139688</name>
</gene>
<dbReference type="EMBL" id="JACGCI010000057">
    <property type="protein sequence ID" value="KAF6750418.1"/>
    <property type="molecule type" value="Genomic_DNA"/>
</dbReference>
<comment type="caution">
    <text evidence="1">The sequence shown here is derived from an EMBL/GenBank/DDBJ whole genome shotgun (WGS) entry which is preliminary data.</text>
</comment>
<dbReference type="AlphaFoldDB" id="A0A8H6HNR4"/>
<proteinExistence type="predicted"/>
<accession>A0A8H6HNR4</accession>
<dbReference type="Proteomes" id="UP000521943">
    <property type="component" value="Unassembled WGS sequence"/>
</dbReference>
<sequence length="437" mass="47692">MQQSGPGALEGDCLQYPGQEWGQPKGLTDSDMGCLAGWWCLGTWECDASSITTRSSVPTRALGLLVSHRIPRGLALGAISAARKTLGSIEGFRLNSSSAGQDDNIKRLRKLVKRNISNLDPGRLVKADIIDLSGPRQPRIKLGDTIGQGCSLLYYTTKASASPLLGYAGAHKTTHHPFPPGRGFLYLHRRPGLPAVTGEIRFRVVDADSPSDSAAELFAKGRDLLDHTGHKPWAYICYKFIPPNPAQDRDADKQVSVTTLKALQFRKASTILNTISDSFVLRLPIHTNRVTFIHDECVVPSLDAGTDLFWRDTNGPGPVEGSNMPWRVYEGPAVLRYELKKVDSETIKDFYKVEEGQVVLVLRVVQLLDPLGPDGVPFSLPEGGALAQSKAVGRYWRMHLDRALKIGLLTPSSLKILEELYLSNCALTKSVATGSSP</sequence>
<evidence type="ECO:0000313" key="1">
    <source>
        <dbReference type="EMBL" id="KAF6750418.1"/>
    </source>
</evidence>
<reference evidence="1 2" key="1">
    <citation type="submission" date="2020-07" db="EMBL/GenBank/DDBJ databases">
        <title>Comparative genomics of pyrophilous fungi reveals a link between fire events and developmental genes.</title>
        <authorList>
            <consortium name="DOE Joint Genome Institute"/>
            <person name="Steindorff A.S."/>
            <person name="Carver A."/>
            <person name="Calhoun S."/>
            <person name="Stillman K."/>
            <person name="Liu H."/>
            <person name="Lipzen A."/>
            <person name="Pangilinan J."/>
            <person name="Labutti K."/>
            <person name="Bruns T.D."/>
            <person name="Grigoriev I.V."/>
        </authorList>
    </citation>
    <scope>NUCLEOTIDE SEQUENCE [LARGE SCALE GENOMIC DNA]</scope>
    <source>
        <strain evidence="1 2">CBS 144469</strain>
    </source>
</reference>
<dbReference type="OrthoDB" id="3067792at2759"/>
<organism evidence="1 2">
    <name type="scientific">Ephemerocybe angulata</name>
    <dbReference type="NCBI Taxonomy" id="980116"/>
    <lineage>
        <taxon>Eukaryota</taxon>
        <taxon>Fungi</taxon>
        <taxon>Dikarya</taxon>
        <taxon>Basidiomycota</taxon>
        <taxon>Agaricomycotina</taxon>
        <taxon>Agaricomycetes</taxon>
        <taxon>Agaricomycetidae</taxon>
        <taxon>Agaricales</taxon>
        <taxon>Agaricineae</taxon>
        <taxon>Psathyrellaceae</taxon>
        <taxon>Ephemerocybe</taxon>
    </lineage>
</organism>
<name>A0A8H6HNR4_9AGAR</name>
<evidence type="ECO:0000313" key="2">
    <source>
        <dbReference type="Proteomes" id="UP000521943"/>
    </source>
</evidence>